<accession>A0A1E4SUF5</accession>
<evidence type="ECO:0000313" key="2">
    <source>
        <dbReference type="Proteomes" id="UP000094801"/>
    </source>
</evidence>
<proteinExistence type="predicted"/>
<keyword evidence="2" id="KW-1185">Reference proteome</keyword>
<dbReference type="Proteomes" id="UP000094801">
    <property type="component" value="Unassembled WGS sequence"/>
</dbReference>
<organism evidence="1 2">
    <name type="scientific">[Candida] arabinofermentans NRRL YB-2248</name>
    <dbReference type="NCBI Taxonomy" id="983967"/>
    <lineage>
        <taxon>Eukaryota</taxon>
        <taxon>Fungi</taxon>
        <taxon>Dikarya</taxon>
        <taxon>Ascomycota</taxon>
        <taxon>Saccharomycotina</taxon>
        <taxon>Pichiomycetes</taxon>
        <taxon>Pichiales</taxon>
        <taxon>Pichiaceae</taxon>
        <taxon>Ogataea</taxon>
        <taxon>Ogataea/Candida clade</taxon>
    </lineage>
</organism>
<dbReference type="AlphaFoldDB" id="A0A1E4SUF5"/>
<gene>
    <name evidence="1" type="ORF">CANARDRAFT_30305</name>
</gene>
<sequence length="54" mass="6322">MKPTYLTPGSLLTIDVEDTVLERKCTCTSCNFQKFTLEHILTVREKKFNKVYHT</sequence>
<protein>
    <submittedName>
        <fullName evidence="1">Uncharacterized protein</fullName>
    </submittedName>
</protein>
<reference evidence="2" key="1">
    <citation type="submission" date="2016-04" db="EMBL/GenBank/DDBJ databases">
        <title>Comparative genomics of biotechnologically important yeasts.</title>
        <authorList>
            <consortium name="DOE Joint Genome Institute"/>
            <person name="Riley R."/>
            <person name="Haridas S."/>
            <person name="Wolfe K.H."/>
            <person name="Lopes M.R."/>
            <person name="Hittinger C.T."/>
            <person name="Goker M."/>
            <person name="Salamov A."/>
            <person name="Wisecaver J."/>
            <person name="Long T.M."/>
            <person name="Aerts A.L."/>
            <person name="Barry K."/>
            <person name="Choi C."/>
            <person name="Clum A."/>
            <person name="Coughlan A.Y."/>
            <person name="Deshpande S."/>
            <person name="Douglass A.P."/>
            <person name="Hanson S.J."/>
            <person name="Klenk H.-P."/>
            <person name="Labutti K."/>
            <person name="Lapidus A."/>
            <person name="Lindquist E."/>
            <person name="Lipzen A."/>
            <person name="Meier-Kolthoff J.P."/>
            <person name="Ohm R.A."/>
            <person name="Otillar R.P."/>
            <person name="Pangilinan J."/>
            <person name="Peng Y."/>
            <person name="Rokas A."/>
            <person name="Rosa C.A."/>
            <person name="Scheuner C."/>
            <person name="Sibirny A.A."/>
            <person name="Slot J.C."/>
            <person name="Stielow J.B."/>
            <person name="Sun H."/>
            <person name="Kurtzman C.P."/>
            <person name="Blackwell M."/>
            <person name="Grigoriev I.V."/>
            <person name="Jeffries T.W."/>
        </authorList>
    </citation>
    <scope>NUCLEOTIDE SEQUENCE [LARGE SCALE GENOMIC DNA]</scope>
    <source>
        <strain evidence="2">NRRL YB-2248</strain>
    </source>
</reference>
<evidence type="ECO:0000313" key="1">
    <source>
        <dbReference type="EMBL" id="ODV83077.1"/>
    </source>
</evidence>
<dbReference type="EMBL" id="KV453868">
    <property type="protein sequence ID" value="ODV83077.1"/>
    <property type="molecule type" value="Genomic_DNA"/>
</dbReference>
<name>A0A1E4SUF5_9ASCO</name>